<dbReference type="Proteomes" id="UP000324897">
    <property type="component" value="Chromosome 6"/>
</dbReference>
<protein>
    <submittedName>
        <fullName evidence="1">Uncharacterized protein</fullName>
    </submittedName>
</protein>
<dbReference type="AlphaFoldDB" id="A0A5J9WP61"/>
<dbReference type="EMBL" id="RWGY01000002">
    <property type="protein sequence ID" value="TVU49180.1"/>
    <property type="molecule type" value="Genomic_DNA"/>
</dbReference>
<organism evidence="1 2">
    <name type="scientific">Eragrostis curvula</name>
    <name type="common">weeping love grass</name>
    <dbReference type="NCBI Taxonomy" id="38414"/>
    <lineage>
        <taxon>Eukaryota</taxon>
        <taxon>Viridiplantae</taxon>
        <taxon>Streptophyta</taxon>
        <taxon>Embryophyta</taxon>
        <taxon>Tracheophyta</taxon>
        <taxon>Spermatophyta</taxon>
        <taxon>Magnoliopsida</taxon>
        <taxon>Liliopsida</taxon>
        <taxon>Poales</taxon>
        <taxon>Poaceae</taxon>
        <taxon>PACMAD clade</taxon>
        <taxon>Chloridoideae</taxon>
        <taxon>Eragrostideae</taxon>
        <taxon>Eragrostidinae</taxon>
        <taxon>Eragrostis</taxon>
    </lineage>
</organism>
<accession>A0A5J9WP61</accession>
<proteinExistence type="predicted"/>
<name>A0A5J9WP61_9POAL</name>
<evidence type="ECO:0000313" key="1">
    <source>
        <dbReference type="EMBL" id="TVU49180.1"/>
    </source>
</evidence>
<gene>
    <name evidence="1" type="ORF">EJB05_00478</name>
</gene>
<evidence type="ECO:0000313" key="2">
    <source>
        <dbReference type="Proteomes" id="UP000324897"/>
    </source>
</evidence>
<sequence length="85" mass="9773">MPPIALIHIADALTTNQVKSHHHSLHHHHHRNLQLTTKGTMTMGTLNLGDSPTTVHGTRFPMKTWLLFHFYRSLSHFKFPKACQD</sequence>
<reference evidence="1 2" key="1">
    <citation type="journal article" date="2019" name="Sci. Rep.">
        <title>A high-quality genome of Eragrostis curvula grass provides insights into Poaceae evolution and supports new strategies to enhance forage quality.</title>
        <authorList>
            <person name="Carballo J."/>
            <person name="Santos B.A.C.M."/>
            <person name="Zappacosta D."/>
            <person name="Garbus I."/>
            <person name="Selva J.P."/>
            <person name="Gallo C.A."/>
            <person name="Diaz A."/>
            <person name="Albertini E."/>
            <person name="Caccamo M."/>
            <person name="Echenique V."/>
        </authorList>
    </citation>
    <scope>NUCLEOTIDE SEQUENCE [LARGE SCALE GENOMIC DNA]</scope>
    <source>
        <strain evidence="2">cv. Victoria</strain>
        <tissue evidence="1">Leaf</tissue>
    </source>
</reference>
<keyword evidence="2" id="KW-1185">Reference proteome</keyword>
<dbReference type="Gramene" id="TVU49180">
    <property type="protein sequence ID" value="TVU49180"/>
    <property type="gene ID" value="EJB05_00478"/>
</dbReference>
<comment type="caution">
    <text evidence="1">The sequence shown here is derived from an EMBL/GenBank/DDBJ whole genome shotgun (WGS) entry which is preliminary data.</text>
</comment>